<dbReference type="PANTHER" id="PTHR35190:SF2">
    <property type="entry name" value="PROTEIN DCD1B"/>
    <property type="match status" value="1"/>
</dbReference>
<gene>
    <name evidence="2" type="ORF">HMPREF1536_02002</name>
</gene>
<comment type="caution">
    <text evidence="2">The sequence shown here is derived from an EMBL/GenBank/DDBJ whole genome shotgun (WGS) entry which is preliminary data.</text>
</comment>
<sequence length="551" mass="61976">MKIKKILKYLVLSFISLIGLIVVVSSALYLTADMKQPVIDMNTLPDYPLIKTDSLRTYGPNHLRQSKSGLWELSVQGSPAERGVAFGKLAEDLLHYQEEVFVDQIRQIIPSDSYLKFLRFFLILFNRNLGEYIPEEYRTEIYGISLSCSHEYDAIGTPYERQLNYHAAHDIGHAMQDYMLVGCSSFGVWGDESADSTLLIGRNFDFYVGDDFARNKLISFYQPSAGYRFASVGWAGMTGVLSGMNETGLTVTINAAKSTMPVSAAMPISLLAREILQYASTIEEAYAIAQKHKTFVAESLLIGSAKDGKAAIIEKSTDKIALFYSGTNRIICTNHYQSDTFKEDARNKENIATSDSPYRQARLDELLSDNLPVDPSKAASILRNRFGEEGKEIGLTNEKAINQFIAHHSVIFEPANRLMWVSTAPWQLGEYVAYDLNKIFAHPTDTGELRIDSLSLPADTLLDSPVYRQLLTYKNLAKDIRHSIGSHTPLDEALLDEFIASNPEFYYSWQLVGDYYQAFGAEDRAILSWQTALTKEIPKEEERTALQEKIK</sequence>
<dbReference type="EMBL" id="AQHW01000013">
    <property type="protein sequence ID" value="KKB57281.1"/>
    <property type="molecule type" value="Genomic_DNA"/>
</dbReference>
<dbReference type="Pfam" id="PF03417">
    <property type="entry name" value="AAT"/>
    <property type="match status" value="1"/>
</dbReference>
<evidence type="ECO:0000259" key="1">
    <source>
        <dbReference type="Pfam" id="PF03417"/>
    </source>
</evidence>
<keyword evidence="3" id="KW-1185">Reference proteome</keyword>
<dbReference type="HOGENOM" id="CLU_492324_0_0_10"/>
<dbReference type="InterPro" id="IPR005079">
    <property type="entry name" value="Peptidase_C45_hydrolase"/>
</dbReference>
<accession>A0A0F5JHJ2</accession>
<dbReference type="PANTHER" id="PTHR35190">
    <property type="entry name" value="PROTEIN DCD1B"/>
    <property type="match status" value="1"/>
</dbReference>
<dbReference type="NCBIfam" id="NF040521">
    <property type="entry name" value="C45_proenzyme"/>
    <property type="match status" value="1"/>
</dbReference>
<dbReference type="RefSeq" id="WP_028730208.1">
    <property type="nucleotide sequence ID" value="NZ_KE386765.1"/>
</dbReference>
<dbReference type="Proteomes" id="UP000033035">
    <property type="component" value="Unassembled WGS sequence"/>
</dbReference>
<proteinExistence type="predicted"/>
<dbReference type="Gene3D" id="3.60.60.10">
    <property type="entry name" value="Penicillin V Acylase, Chain A"/>
    <property type="match status" value="1"/>
</dbReference>
<dbReference type="PATRIC" id="fig|1203610.3.peg.2052"/>
<dbReference type="STRING" id="1203610.HMPREF1536_02002"/>
<dbReference type="AlphaFoldDB" id="A0A0F5JHJ2"/>
<dbReference type="InterPro" id="IPR047803">
    <property type="entry name" value="DCD1A/B-like"/>
</dbReference>
<evidence type="ECO:0000313" key="2">
    <source>
        <dbReference type="EMBL" id="KKB57281.1"/>
    </source>
</evidence>
<reference evidence="2 3" key="1">
    <citation type="submission" date="2013-04" db="EMBL/GenBank/DDBJ databases">
        <title>The Genome Sequence of Parabacteroides gordonii DSM 23371.</title>
        <authorList>
            <consortium name="The Broad Institute Genomics Platform"/>
            <person name="Earl A."/>
            <person name="Ward D."/>
            <person name="Feldgarden M."/>
            <person name="Gevers D."/>
            <person name="Martens E."/>
            <person name="Sakamoto M."/>
            <person name="Benno Y."/>
            <person name="Suzuki N."/>
            <person name="Matsunaga N."/>
            <person name="Koshihara K."/>
            <person name="Seki M."/>
            <person name="Komiya H."/>
            <person name="Walker B."/>
            <person name="Young S."/>
            <person name="Zeng Q."/>
            <person name="Gargeya S."/>
            <person name="Fitzgerald M."/>
            <person name="Haas B."/>
            <person name="Abouelleil A."/>
            <person name="Allen A.W."/>
            <person name="Alvarado L."/>
            <person name="Arachchi H.M."/>
            <person name="Berlin A.M."/>
            <person name="Chapman S.B."/>
            <person name="Gainer-Dewar J."/>
            <person name="Goldberg J."/>
            <person name="Griggs A."/>
            <person name="Gujja S."/>
            <person name="Hansen M."/>
            <person name="Howarth C."/>
            <person name="Imamovic A."/>
            <person name="Ireland A."/>
            <person name="Larimer J."/>
            <person name="McCowan C."/>
            <person name="Murphy C."/>
            <person name="Pearson M."/>
            <person name="Poon T.W."/>
            <person name="Priest M."/>
            <person name="Roberts A."/>
            <person name="Saif S."/>
            <person name="Shea T."/>
            <person name="Sisk P."/>
            <person name="Sykes S."/>
            <person name="Wortman J."/>
            <person name="Nusbaum C."/>
            <person name="Birren B."/>
        </authorList>
    </citation>
    <scope>NUCLEOTIDE SEQUENCE [LARGE SCALE GENOMIC DNA]</scope>
    <source>
        <strain evidence="2 3">MS-1</strain>
    </source>
</reference>
<protein>
    <recommendedName>
        <fullName evidence="1">Peptidase C45 hydrolase domain-containing protein</fullName>
    </recommendedName>
</protein>
<name>A0A0F5JHJ2_9BACT</name>
<feature type="domain" description="Peptidase C45 hydrolase" evidence="1">
    <location>
        <begin position="196"/>
        <end position="422"/>
    </location>
</feature>
<organism evidence="2 3">
    <name type="scientific">Parabacteroides gordonii MS-1 = DSM 23371</name>
    <dbReference type="NCBI Taxonomy" id="1203610"/>
    <lineage>
        <taxon>Bacteria</taxon>
        <taxon>Pseudomonadati</taxon>
        <taxon>Bacteroidota</taxon>
        <taxon>Bacteroidia</taxon>
        <taxon>Bacteroidales</taxon>
        <taxon>Tannerellaceae</taxon>
        <taxon>Parabacteroides</taxon>
    </lineage>
</organism>
<evidence type="ECO:0000313" key="3">
    <source>
        <dbReference type="Proteomes" id="UP000033035"/>
    </source>
</evidence>
<dbReference type="InterPro" id="IPR047794">
    <property type="entry name" value="C45_proenzyme-like"/>
</dbReference>